<reference evidence="1 2" key="1">
    <citation type="journal article" date="2015" name="G3 (Bethesda)">
        <title>Insights into Ongoing Evolution of the Hexachlorocyclohexane Catabolic Pathway from Comparative Genomics of Ten Sphingomonadaceae Strains.</title>
        <authorList>
            <person name="Pearce S.L."/>
            <person name="Oakeshott J.G."/>
            <person name="Pandey G."/>
        </authorList>
    </citation>
    <scope>NUCLEOTIDE SEQUENCE [LARGE SCALE GENOMIC DNA]</scope>
    <source>
        <strain evidence="1 2">LL01</strain>
    </source>
</reference>
<dbReference type="RefSeq" id="WP_066603567.1">
    <property type="nucleotide sequence ID" value="NZ_KQ130434.1"/>
</dbReference>
<dbReference type="STRING" id="1420583.V473_10910"/>
<dbReference type="PATRIC" id="fig|1420583.3.peg.2196"/>
<sequence length="170" mass="18710">MGLPRVLKDMMLFNEGFAYLGECASVTLPTLTRKMEEWRGAGMSAPVKIDMGMEGLELEAAFGGPMRDILRQFGVTTVAGVYLRFAGSYQQDDTGGVDSVEVIVRGRHEEIEMGEQKPGEVGEFKVKSALAYYKLVWNGRTEIEIDPLNGIEIIGGIDRTAERRAAIGIF</sequence>
<dbReference type="EMBL" id="JACT01000001">
    <property type="protein sequence ID" value="KMS58584.1"/>
    <property type="molecule type" value="Genomic_DNA"/>
</dbReference>
<evidence type="ECO:0000313" key="1">
    <source>
        <dbReference type="EMBL" id="KMS58584.1"/>
    </source>
</evidence>
<dbReference type="Pfam" id="PF04985">
    <property type="entry name" value="Phage_tube"/>
    <property type="match status" value="1"/>
</dbReference>
<accession>A0A0J7Y427</accession>
<dbReference type="Proteomes" id="UP000052232">
    <property type="component" value="Unassembled WGS sequence"/>
</dbReference>
<organism evidence="1 2">
    <name type="scientific">Sphingobium cupriresistens LL01</name>
    <dbReference type="NCBI Taxonomy" id="1420583"/>
    <lineage>
        <taxon>Bacteria</taxon>
        <taxon>Pseudomonadati</taxon>
        <taxon>Pseudomonadota</taxon>
        <taxon>Alphaproteobacteria</taxon>
        <taxon>Sphingomonadales</taxon>
        <taxon>Sphingomonadaceae</taxon>
        <taxon>Sphingobium</taxon>
    </lineage>
</organism>
<protein>
    <submittedName>
        <fullName evidence="1">Major tail tube protein</fullName>
    </submittedName>
</protein>
<name>A0A0J7Y427_9SPHN</name>
<dbReference type="AlphaFoldDB" id="A0A0J7Y427"/>
<proteinExistence type="predicted"/>
<evidence type="ECO:0000313" key="2">
    <source>
        <dbReference type="Proteomes" id="UP000052232"/>
    </source>
</evidence>
<dbReference type="InterPro" id="IPR006498">
    <property type="entry name" value="Tail_tube"/>
</dbReference>
<dbReference type="NCBIfam" id="TIGR01611">
    <property type="entry name" value="tail_tube"/>
    <property type="match status" value="1"/>
</dbReference>
<keyword evidence="2" id="KW-1185">Reference proteome</keyword>
<comment type="caution">
    <text evidence="1">The sequence shown here is derived from an EMBL/GenBank/DDBJ whole genome shotgun (WGS) entry which is preliminary data.</text>
</comment>
<gene>
    <name evidence="1" type="ORF">V473_10910</name>
</gene>